<name>A0A0D2UUD1_GOSRA</name>
<dbReference type="Pfam" id="PF14392">
    <property type="entry name" value="zf-CCHC_4"/>
    <property type="match status" value="1"/>
</dbReference>
<dbReference type="AlphaFoldDB" id="A0A0D2UUD1"/>
<dbReference type="PANTHER" id="PTHR31286">
    <property type="entry name" value="GLYCINE-RICH CELL WALL STRUCTURAL PROTEIN 1.8-LIKE"/>
    <property type="match status" value="1"/>
</dbReference>
<feature type="non-terminal residue" evidence="2">
    <location>
        <position position="1"/>
    </location>
</feature>
<dbReference type="InterPro" id="IPR040256">
    <property type="entry name" value="At4g02000-like"/>
</dbReference>
<dbReference type="eggNOG" id="ENOG502T1RV">
    <property type="taxonomic scope" value="Eukaryota"/>
</dbReference>
<gene>
    <name evidence="2" type="ORF">B456_011G149000</name>
</gene>
<accession>A0A0D2UUD1</accession>
<evidence type="ECO:0000313" key="2">
    <source>
        <dbReference type="EMBL" id="KJB71941.1"/>
    </source>
</evidence>
<keyword evidence="3" id="KW-1185">Reference proteome</keyword>
<proteinExistence type="predicted"/>
<feature type="domain" description="Zinc knuckle CX2CX4HX4C" evidence="1">
    <location>
        <begin position="64"/>
        <end position="111"/>
    </location>
</feature>
<reference evidence="2 3" key="1">
    <citation type="journal article" date="2012" name="Nature">
        <title>Repeated polyploidization of Gossypium genomes and the evolution of spinnable cotton fibres.</title>
        <authorList>
            <person name="Paterson A.H."/>
            <person name="Wendel J.F."/>
            <person name="Gundlach H."/>
            <person name="Guo H."/>
            <person name="Jenkins J."/>
            <person name="Jin D."/>
            <person name="Llewellyn D."/>
            <person name="Showmaker K.C."/>
            <person name="Shu S."/>
            <person name="Udall J."/>
            <person name="Yoo M.J."/>
            <person name="Byers R."/>
            <person name="Chen W."/>
            <person name="Doron-Faigenboim A."/>
            <person name="Duke M.V."/>
            <person name="Gong L."/>
            <person name="Grimwood J."/>
            <person name="Grover C."/>
            <person name="Grupp K."/>
            <person name="Hu G."/>
            <person name="Lee T.H."/>
            <person name="Li J."/>
            <person name="Lin L."/>
            <person name="Liu T."/>
            <person name="Marler B.S."/>
            <person name="Page J.T."/>
            <person name="Roberts A.W."/>
            <person name="Romanel E."/>
            <person name="Sanders W.S."/>
            <person name="Szadkowski E."/>
            <person name="Tan X."/>
            <person name="Tang H."/>
            <person name="Xu C."/>
            <person name="Wang J."/>
            <person name="Wang Z."/>
            <person name="Zhang D."/>
            <person name="Zhang L."/>
            <person name="Ashrafi H."/>
            <person name="Bedon F."/>
            <person name="Bowers J.E."/>
            <person name="Brubaker C.L."/>
            <person name="Chee P.W."/>
            <person name="Das S."/>
            <person name="Gingle A.R."/>
            <person name="Haigler C.H."/>
            <person name="Harker D."/>
            <person name="Hoffmann L.V."/>
            <person name="Hovav R."/>
            <person name="Jones D.C."/>
            <person name="Lemke C."/>
            <person name="Mansoor S."/>
            <person name="ur Rahman M."/>
            <person name="Rainville L.N."/>
            <person name="Rambani A."/>
            <person name="Reddy U.K."/>
            <person name="Rong J.K."/>
            <person name="Saranga Y."/>
            <person name="Scheffler B.E."/>
            <person name="Scheffler J.A."/>
            <person name="Stelly D.M."/>
            <person name="Triplett B.A."/>
            <person name="Van Deynze A."/>
            <person name="Vaslin M.F."/>
            <person name="Waghmare V.N."/>
            <person name="Walford S.A."/>
            <person name="Wright R.J."/>
            <person name="Zaki E.A."/>
            <person name="Zhang T."/>
            <person name="Dennis E.S."/>
            <person name="Mayer K.F."/>
            <person name="Peterson D.G."/>
            <person name="Rokhsar D.S."/>
            <person name="Wang X."/>
            <person name="Schmutz J."/>
        </authorList>
    </citation>
    <scope>NUCLEOTIDE SEQUENCE [LARGE SCALE GENOMIC DNA]</scope>
</reference>
<evidence type="ECO:0000259" key="1">
    <source>
        <dbReference type="Pfam" id="PF14392"/>
    </source>
</evidence>
<dbReference type="InterPro" id="IPR025836">
    <property type="entry name" value="Zn_knuckle_CX2CX4HX4C"/>
</dbReference>
<dbReference type="PANTHER" id="PTHR31286:SF153">
    <property type="entry name" value="DUF4283 DOMAIN PROTEIN"/>
    <property type="match status" value="1"/>
</dbReference>
<dbReference type="Gramene" id="KJB71941">
    <property type="protein sequence ID" value="KJB71941"/>
    <property type="gene ID" value="B456_011G149000"/>
</dbReference>
<evidence type="ECO:0000313" key="3">
    <source>
        <dbReference type="Proteomes" id="UP000032304"/>
    </source>
</evidence>
<sequence>QGEKQEDVNFFYVDFWVQVQDLPPRFVSKMLVKSIGNIMGQFIEYDAGLKRNLLSYFMQIRVRLDILEPLMLKKKLRRQGRDFFEVTFSYERIPLVCYHCVVVRFNDNDFRKLLELSEGEVVR</sequence>
<protein>
    <recommendedName>
        <fullName evidence="1">Zinc knuckle CX2CX4HX4C domain-containing protein</fullName>
    </recommendedName>
</protein>
<dbReference type="EMBL" id="CM001750">
    <property type="protein sequence ID" value="KJB71941.1"/>
    <property type="molecule type" value="Genomic_DNA"/>
</dbReference>
<organism evidence="2 3">
    <name type="scientific">Gossypium raimondii</name>
    <name type="common">Peruvian cotton</name>
    <name type="synonym">Gossypium klotzschianum subsp. raimondii</name>
    <dbReference type="NCBI Taxonomy" id="29730"/>
    <lineage>
        <taxon>Eukaryota</taxon>
        <taxon>Viridiplantae</taxon>
        <taxon>Streptophyta</taxon>
        <taxon>Embryophyta</taxon>
        <taxon>Tracheophyta</taxon>
        <taxon>Spermatophyta</taxon>
        <taxon>Magnoliopsida</taxon>
        <taxon>eudicotyledons</taxon>
        <taxon>Gunneridae</taxon>
        <taxon>Pentapetalae</taxon>
        <taxon>rosids</taxon>
        <taxon>malvids</taxon>
        <taxon>Malvales</taxon>
        <taxon>Malvaceae</taxon>
        <taxon>Malvoideae</taxon>
        <taxon>Gossypium</taxon>
    </lineage>
</organism>
<dbReference type="Proteomes" id="UP000032304">
    <property type="component" value="Chromosome 11"/>
</dbReference>